<feature type="transmembrane region" description="Helical" evidence="1">
    <location>
        <begin position="352"/>
        <end position="373"/>
    </location>
</feature>
<proteinExistence type="predicted"/>
<dbReference type="AlphaFoldDB" id="A0A8S4A3I7"/>
<accession>A0A8S4A3I7</accession>
<feature type="non-terminal residue" evidence="2">
    <location>
        <position position="409"/>
    </location>
</feature>
<dbReference type="Pfam" id="PF15993">
    <property type="entry name" value="Fuseless"/>
    <property type="match status" value="1"/>
</dbReference>
<keyword evidence="1" id="KW-0812">Transmembrane</keyword>
<dbReference type="PANTHER" id="PTHR35270:SF2">
    <property type="entry name" value="FUSELESS, ISOFORM A"/>
    <property type="match status" value="1"/>
</dbReference>
<dbReference type="Proteomes" id="UP000678393">
    <property type="component" value="Unassembled WGS sequence"/>
</dbReference>
<name>A0A8S4A3I7_9EUPU</name>
<feature type="transmembrane region" description="Helical" evidence="1">
    <location>
        <begin position="279"/>
        <end position="300"/>
    </location>
</feature>
<dbReference type="OrthoDB" id="45313at2759"/>
<protein>
    <recommendedName>
        <fullName evidence="4">Transmembrane protein</fullName>
    </recommendedName>
</protein>
<dbReference type="PANTHER" id="PTHR35270">
    <property type="entry name" value="FUSELESS, ISOFORM A"/>
    <property type="match status" value="1"/>
</dbReference>
<dbReference type="EMBL" id="CAJHNH020008522">
    <property type="protein sequence ID" value="CAG5136347.1"/>
    <property type="molecule type" value="Genomic_DNA"/>
</dbReference>
<evidence type="ECO:0000256" key="1">
    <source>
        <dbReference type="SAM" id="Phobius"/>
    </source>
</evidence>
<feature type="transmembrane region" description="Helical" evidence="1">
    <location>
        <begin position="312"/>
        <end position="331"/>
    </location>
</feature>
<comment type="caution">
    <text evidence="2">The sequence shown here is derived from an EMBL/GenBank/DDBJ whole genome shotgun (WGS) entry which is preliminary data.</text>
</comment>
<keyword evidence="3" id="KW-1185">Reference proteome</keyword>
<organism evidence="2 3">
    <name type="scientific">Candidula unifasciata</name>
    <dbReference type="NCBI Taxonomy" id="100452"/>
    <lineage>
        <taxon>Eukaryota</taxon>
        <taxon>Metazoa</taxon>
        <taxon>Spiralia</taxon>
        <taxon>Lophotrochozoa</taxon>
        <taxon>Mollusca</taxon>
        <taxon>Gastropoda</taxon>
        <taxon>Heterobranchia</taxon>
        <taxon>Euthyneura</taxon>
        <taxon>Panpulmonata</taxon>
        <taxon>Eupulmonata</taxon>
        <taxon>Stylommatophora</taxon>
        <taxon>Helicina</taxon>
        <taxon>Helicoidea</taxon>
        <taxon>Geomitridae</taxon>
        <taxon>Candidula</taxon>
    </lineage>
</organism>
<feature type="transmembrane region" description="Helical" evidence="1">
    <location>
        <begin position="178"/>
        <end position="201"/>
    </location>
</feature>
<feature type="transmembrane region" description="Helical" evidence="1">
    <location>
        <begin position="76"/>
        <end position="98"/>
    </location>
</feature>
<evidence type="ECO:0008006" key="4">
    <source>
        <dbReference type="Google" id="ProtNLM"/>
    </source>
</evidence>
<evidence type="ECO:0000313" key="3">
    <source>
        <dbReference type="Proteomes" id="UP000678393"/>
    </source>
</evidence>
<feature type="transmembrane region" description="Helical" evidence="1">
    <location>
        <begin position="118"/>
        <end position="140"/>
    </location>
</feature>
<dbReference type="InterPro" id="IPR032751">
    <property type="entry name" value="Fuseless"/>
</dbReference>
<keyword evidence="1" id="KW-1133">Transmembrane helix</keyword>
<evidence type="ECO:0000313" key="2">
    <source>
        <dbReference type="EMBL" id="CAG5136347.1"/>
    </source>
</evidence>
<reference evidence="2" key="1">
    <citation type="submission" date="2021-04" db="EMBL/GenBank/DDBJ databases">
        <authorList>
            <consortium name="Molecular Ecology Group"/>
        </authorList>
    </citation>
    <scope>NUCLEOTIDE SEQUENCE</scope>
</reference>
<sequence length="409" mass="46295">MFTALAQSAAAGLTQEIPPVLDRQIKAKSLVNETTALRPIDSKVTFTEPRPRLDNRSTEKKEISTNQLQAKKSSKLLIVVDTILTFVFIGPLVSIYWYSTWALCDYYIFRSNLEASYWTSFTVGCTVIAIATLLQDEIVIFSDNRRKPFRYILMRVFTYILSVASVSQWRGVWDLEDYYTGISSVNAALTYISVTVVLICLRGQRSALCSPTTLCVDVRPADHYKLATFWNIPPGPSLKFVLDTLCTAFVIEPLTISVWRGLWELIDCQVYHDDEKMRIVVCMVGYLGTAFIVSLLQVPIQRLAAYLENVNWYLMLAFENLITALYVALSVTSWRGFWLVFEQYAPRQPGYLWLYHYLSFGILVAGLAANSAMTQVSPRDGSLPDGQGATLELSYTARIISAWRSKTDF</sequence>
<feature type="transmembrane region" description="Helical" evidence="1">
    <location>
        <begin position="152"/>
        <end position="172"/>
    </location>
</feature>
<gene>
    <name evidence="2" type="ORF">CUNI_LOCUS21905</name>
</gene>
<keyword evidence="1" id="KW-0472">Membrane</keyword>